<dbReference type="InterPro" id="IPR009003">
    <property type="entry name" value="Peptidase_S1_PA"/>
</dbReference>
<proteinExistence type="predicted"/>
<gene>
    <name evidence="1" type="ORF">DFR29_10588</name>
</gene>
<evidence type="ECO:0000313" key="1">
    <source>
        <dbReference type="EMBL" id="TDR44905.1"/>
    </source>
</evidence>
<name>A0A4R6Z071_9GAMM</name>
<organism evidence="1 2">
    <name type="scientific">Tahibacter aquaticus</name>
    <dbReference type="NCBI Taxonomy" id="520092"/>
    <lineage>
        <taxon>Bacteria</taxon>
        <taxon>Pseudomonadati</taxon>
        <taxon>Pseudomonadota</taxon>
        <taxon>Gammaproteobacteria</taxon>
        <taxon>Lysobacterales</taxon>
        <taxon>Rhodanobacteraceae</taxon>
        <taxon>Tahibacter</taxon>
    </lineage>
</organism>
<dbReference type="RefSeq" id="WP_133818422.1">
    <property type="nucleotide sequence ID" value="NZ_SNZH01000005.1"/>
</dbReference>
<keyword evidence="2" id="KW-1185">Reference proteome</keyword>
<accession>A0A4R6Z071</accession>
<protein>
    <submittedName>
        <fullName evidence="1">Trypsin-like peptidase</fullName>
    </submittedName>
</protein>
<dbReference type="OrthoDB" id="9811262at2"/>
<sequence length="374" mass="40131">MSRLDGQGVQALSKVLSETLSRHDLESYVYSSTGEQLYVSYVAENKPLRPAIADLLVALEQQGSTELFLAKVYAERPLREDVRGTIAALMPEAPQLAQKSKLVVAYQVAGQVQAEAPAYAQASGLQRLVRKGLPAVDIGVWLAKADTVKRQVCKIQYRGAAAGTGFLVGPAAVLTNWHVVQAAVEAGDVASLACTFGYIARDDGTREAGIDVAVREVADHSPYAPAELTATPDQPEPTDDELDYALLLLDVAVGAQEHAGKPARGWLAVRDAVAELAPDATLFIVQHPDGAPMKLALDTSAYIGRFGGGRRLRYRTNTEPGSSGSPCLDLDWQLVALHHYGDPAWQKPLFNQGVPIERIARRLAARGHAALLGR</sequence>
<dbReference type="AlphaFoldDB" id="A0A4R6Z071"/>
<comment type="caution">
    <text evidence="1">The sequence shown here is derived from an EMBL/GenBank/DDBJ whole genome shotgun (WGS) entry which is preliminary data.</text>
</comment>
<dbReference type="PANTHER" id="PTHR36234">
    <property type="entry name" value="LYSYL ENDOPEPTIDASE"/>
    <property type="match status" value="1"/>
</dbReference>
<reference evidence="1 2" key="1">
    <citation type="submission" date="2019-03" db="EMBL/GenBank/DDBJ databases">
        <title>Genomic Encyclopedia of Type Strains, Phase IV (KMG-IV): sequencing the most valuable type-strain genomes for metagenomic binning, comparative biology and taxonomic classification.</title>
        <authorList>
            <person name="Goeker M."/>
        </authorList>
    </citation>
    <scope>NUCLEOTIDE SEQUENCE [LARGE SCALE GENOMIC DNA]</scope>
    <source>
        <strain evidence="1 2">DSM 21667</strain>
    </source>
</reference>
<dbReference type="EMBL" id="SNZH01000005">
    <property type="protein sequence ID" value="TDR44905.1"/>
    <property type="molecule type" value="Genomic_DNA"/>
</dbReference>
<evidence type="ECO:0000313" key="2">
    <source>
        <dbReference type="Proteomes" id="UP000295293"/>
    </source>
</evidence>
<dbReference type="PANTHER" id="PTHR36234:SF5">
    <property type="entry name" value="LYSYL ENDOPEPTIDASE"/>
    <property type="match status" value="1"/>
</dbReference>
<dbReference type="InterPro" id="IPR043504">
    <property type="entry name" value="Peptidase_S1_PA_chymotrypsin"/>
</dbReference>
<dbReference type="Gene3D" id="2.40.10.10">
    <property type="entry name" value="Trypsin-like serine proteases"/>
    <property type="match status" value="2"/>
</dbReference>
<dbReference type="Pfam" id="PF13365">
    <property type="entry name" value="Trypsin_2"/>
    <property type="match status" value="1"/>
</dbReference>
<dbReference type="Proteomes" id="UP000295293">
    <property type="component" value="Unassembled WGS sequence"/>
</dbReference>
<dbReference type="SUPFAM" id="SSF50494">
    <property type="entry name" value="Trypsin-like serine proteases"/>
    <property type="match status" value="1"/>
</dbReference>